<comment type="similarity">
    <text evidence="3">Belongs to the prokaryotic molybdopterin-containing oxidoreductase family.</text>
</comment>
<dbReference type="Gene3D" id="2.40.40.20">
    <property type="match status" value="1"/>
</dbReference>
<keyword evidence="5" id="KW-0500">Molybdenum</keyword>
<dbReference type="GO" id="GO:0043546">
    <property type="term" value="F:molybdopterin cofactor binding"/>
    <property type="evidence" value="ECO:0007669"/>
    <property type="project" value="InterPro"/>
</dbReference>
<dbReference type="AlphaFoldDB" id="A0AA35CJP3"/>
<evidence type="ECO:0000256" key="6">
    <source>
        <dbReference type="ARBA" id="ARBA00022723"/>
    </source>
</evidence>
<dbReference type="PROSITE" id="PS51318">
    <property type="entry name" value="TAT"/>
    <property type="match status" value="1"/>
</dbReference>
<keyword evidence="11" id="KW-0812">Transmembrane</keyword>
<feature type="transmembrane region" description="Helical" evidence="11">
    <location>
        <begin position="20"/>
        <end position="39"/>
    </location>
</feature>
<reference evidence="13" key="1">
    <citation type="submission" date="2022-03" db="EMBL/GenBank/DDBJ databases">
        <title>Complete genome sequence of Caldinitratiruptor microaerophilus.</title>
        <authorList>
            <person name="Mukaiyama R."/>
            <person name="Nishiyama T."/>
            <person name="Ueda K."/>
        </authorList>
    </citation>
    <scope>NUCLEOTIDE SEQUENCE</scope>
    <source>
        <strain evidence="13">JCM 16183</strain>
    </source>
</reference>
<proteinExistence type="inferred from homology"/>
<dbReference type="InterPro" id="IPR009010">
    <property type="entry name" value="Asp_de-COase-like_dom_sf"/>
</dbReference>
<name>A0AA35CJP3_9FIRM</name>
<evidence type="ECO:0000256" key="2">
    <source>
        <dbReference type="ARBA" id="ARBA00001966"/>
    </source>
</evidence>
<keyword evidence="14" id="KW-1185">Reference proteome</keyword>
<dbReference type="InterPro" id="IPR006657">
    <property type="entry name" value="MoPterin_dinucl-bd_dom"/>
</dbReference>
<keyword evidence="9" id="KW-0408">Iron</keyword>
<keyword evidence="8" id="KW-0560">Oxidoreductase</keyword>
<evidence type="ECO:0000256" key="7">
    <source>
        <dbReference type="ARBA" id="ARBA00022729"/>
    </source>
</evidence>
<evidence type="ECO:0000313" key="14">
    <source>
        <dbReference type="Proteomes" id="UP001163687"/>
    </source>
</evidence>
<dbReference type="GO" id="GO:0016491">
    <property type="term" value="F:oxidoreductase activity"/>
    <property type="evidence" value="ECO:0007669"/>
    <property type="project" value="UniProtKB-KW"/>
</dbReference>
<dbReference type="InterPro" id="IPR006311">
    <property type="entry name" value="TAT_signal"/>
</dbReference>
<evidence type="ECO:0000256" key="3">
    <source>
        <dbReference type="ARBA" id="ARBA00010312"/>
    </source>
</evidence>
<dbReference type="SMART" id="SM00926">
    <property type="entry name" value="Molybdop_Fe4S4"/>
    <property type="match status" value="1"/>
</dbReference>
<dbReference type="InterPro" id="IPR006963">
    <property type="entry name" value="Mopterin_OxRdtase_4Fe-4S_dom"/>
</dbReference>
<gene>
    <name evidence="13" type="ORF">caldi_16440</name>
</gene>
<dbReference type="Pfam" id="PF04879">
    <property type="entry name" value="Molybdop_Fe4S4"/>
    <property type="match status" value="1"/>
</dbReference>
<dbReference type="PANTHER" id="PTHR43742:SF6">
    <property type="entry name" value="OXIDOREDUCTASE YYAE-RELATED"/>
    <property type="match status" value="1"/>
</dbReference>
<dbReference type="PROSITE" id="PS00551">
    <property type="entry name" value="MOLYBDOPTERIN_PROK_1"/>
    <property type="match status" value="1"/>
</dbReference>
<comment type="cofactor">
    <cofactor evidence="2">
        <name>[4Fe-4S] cluster</name>
        <dbReference type="ChEBI" id="CHEBI:49883"/>
    </cofactor>
</comment>
<dbReference type="Pfam" id="PF00384">
    <property type="entry name" value="Molybdopterin"/>
    <property type="match status" value="1"/>
</dbReference>
<dbReference type="SUPFAM" id="SSF50692">
    <property type="entry name" value="ADC-like"/>
    <property type="match status" value="1"/>
</dbReference>
<feature type="domain" description="4Fe-4S Mo/W bis-MGD-type" evidence="12">
    <location>
        <begin position="59"/>
        <end position="118"/>
    </location>
</feature>
<evidence type="ECO:0000256" key="11">
    <source>
        <dbReference type="SAM" id="Phobius"/>
    </source>
</evidence>
<dbReference type="RefSeq" id="WP_264844575.1">
    <property type="nucleotide sequence ID" value="NZ_AP025628.1"/>
</dbReference>
<keyword evidence="7" id="KW-0732">Signal</keyword>
<sequence length="853" mass="95111">MPETTNTRDSSPRLTRRRFLRYMGIAGAAAGAATVLSTYEGFFRVSRAAPGALTPTAEFKTVRTVCSPNCTGACGMRAYVRDGKVVKIRQAADFPTPAYNPRGCMKGLSFMQTLYGPDRIRKPLMRVGARGERKWREVSWDEALDFIAAKLKEIIRRDGPRSIYFFPQLPGTGPVQKGSATRLAALLGASHGTFYDFNGDLPLSMPITFGVQCSEHESKDWANARCLLLFGANPVETRIPDAHFLMDAVEKGAPLIVFDPTFSPTAAKADVWVRLRPGSDGAVALAMANVILADGAADLDFMAAYTDAPLLVRADTRKRLREADLVAGGSPDRFVVWDQVKGGPHAVGTDRLGIPPGTRPALEGTFRVKLANGNEVEVSPGFQHVLNAVRRYTPEKAEELSGVPADTIRKVARIYASHRPGAIIMGGATNHWYHGDLAGRALALLTALTGNIGKSGGGISIYVGQYKLRFDVSKWWFPDGKRPNFVPPMYLIEGPTPTMNPSIKLPENGFKAILISHSNMMNQSPNLNKLWSRLEKMDLIVVMDFQMTPTAELADVVLPAASWYEKYDLIASPLHPHLQLMQPAIEPVGEARPELWIYRELARRLDPGFAKYYEMDEEAIIRLILETGGPEIEGITLEDLKKGPVRLRVPDPDVMFYEQIHEFKPFPTRTYPFPLSATQTFVKTGRAEFYKEEDRFLEYGEEVPVYKPPFRASGEDAGKYPLVLLSPHSRWRVHSTYSNLPWLNEIHPRPEVHIHPDDARARGIRHGALVELFNDRGRTVLWARVTRNVPPGTLILYEGWWARYFARGRGVNELTTSAINPIHEIYFLPNVWSPVTAWKEALCDVRPVEGRSL</sequence>
<evidence type="ECO:0000256" key="8">
    <source>
        <dbReference type="ARBA" id="ARBA00023002"/>
    </source>
</evidence>
<evidence type="ECO:0000256" key="5">
    <source>
        <dbReference type="ARBA" id="ARBA00022505"/>
    </source>
</evidence>
<evidence type="ECO:0000256" key="10">
    <source>
        <dbReference type="ARBA" id="ARBA00023014"/>
    </source>
</evidence>
<dbReference type="Pfam" id="PF01568">
    <property type="entry name" value="Molydop_binding"/>
    <property type="match status" value="1"/>
</dbReference>
<evidence type="ECO:0000256" key="4">
    <source>
        <dbReference type="ARBA" id="ARBA00022485"/>
    </source>
</evidence>
<dbReference type="Gene3D" id="3.40.50.740">
    <property type="match status" value="1"/>
</dbReference>
<keyword evidence="11" id="KW-0472">Membrane</keyword>
<accession>A0AA35CJP3</accession>
<evidence type="ECO:0000313" key="13">
    <source>
        <dbReference type="EMBL" id="BDG60554.1"/>
    </source>
</evidence>
<dbReference type="KEGG" id="cmic:caldi_16440"/>
<dbReference type="GO" id="GO:0051539">
    <property type="term" value="F:4 iron, 4 sulfur cluster binding"/>
    <property type="evidence" value="ECO:0007669"/>
    <property type="project" value="UniProtKB-KW"/>
</dbReference>
<keyword evidence="10" id="KW-0411">Iron-sulfur</keyword>
<dbReference type="InterPro" id="IPR006655">
    <property type="entry name" value="Mopterin_OxRdtase_prok_CS"/>
</dbReference>
<dbReference type="PROSITE" id="PS00490">
    <property type="entry name" value="MOLYBDOPTERIN_PROK_2"/>
    <property type="match status" value="1"/>
</dbReference>
<dbReference type="InterPro" id="IPR006656">
    <property type="entry name" value="Mopterin_OxRdtase"/>
</dbReference>
<keyword evidence="6" id="KW-0479">Metal-binding</keyword>
<dbReference type="Proteomes" id="UP001163687">
    <property type="component" value="Chromosome"/>
</dbReference>
<dbReference type="InterPro" id="IPR050612">
    <property type="entry name" value="Prok_Mopterin_Oxidored"/>
</dbReference>
<keyword evidence="4" id="KW-0004">4Fe-4S</keyword>
<dbReference type="PROSITE" id="PS00932">
    <property type="entry name" value="MOLYBDOPTERIN_PROK_3"/>
    <property type="match status" value="1"/>
</dbReference>
<dbReference type="EMBL" id="AP025628">
    <property type="protein sequence ID" value="BDG60554.1"/>
    <property type="molecule type" value="Genomic_DNA"/>
</dbReference>
<dbReference type="Gene3D" id="3.40.228.10">
    <property type="entry name" value="Dimethylsulfoxide Reductase, domain 2"/>
    <property type="match status" value="1"/>
</dbReference>
<dbReference type="PANTHER" id="PTHR43742">
    <property type="entry name" value="TRIMETHYLAMINE-N-OXIDE REDUCTASE"/>
    <property type="match status" value="1"/>
</dbReference>
<protein>
    <submittedName>
        <fullName evidence="13">Molybdopterin oxidoreductase</fullName>
    </submittedName>
</protein>
<dbReference type="Gene3D" id="3.40.50.12440">
    <property type="match status" value="1"/>
</dbReference>
<dbReference type="SUPFAM" id="SSF53706">
    <property type="entry name" value="Formate dehydrogenase/DMSO reductase, domains 1-3"/>
    <property type="match status" value="1"/>
</dbReference>
<dbReference type="InterPro" id="IPR027467">
    <property type="entry name" value="MopterinOxRdtase_cofactor_BS"/>
</dbReference>
<evidence type="ECO:0000256" key="9">
    <source>
        <dbReference type="ARBA" id="ARBA00023004"/>
    </source>
</evidence>
<evidence type="ECO:0000256" key="1">
    <source>
        <dbReference type="ARBA" id="ARBA00001942"/>
    </source>
</evidence>
<evidence type="ECO:0000259" key="12">
    <source>
        <dbReference type="PROSITE" id="PS51669"/>
    </source>
</evidence>
<dbReference type="PROSITE" id="PS51669">
    <property type="entry name" value="4FE4S_MOW_BIS_MGD"/>
    <property type="match status" value="1"/>
</dbReference>
<dbReference type="GO" id="GO:0046872">
    <property type="term" value="F:metal ion binding"/>
    <property type="evidence" value="ECO:0007669"/>
    <property type="project" value="UniProtKB-KW"/>
</dbReference>
<keyword evidence="11" id="KW-1133">Transmembrane helix</keyword>
<organism evidence="13 14">
    <name type="scientific">Caldinitratiruptor microaerophilus</name>
    <dbReference type="NCBI Taxonomy" id="671077"/>
    <lineage>
        <taxon>Bacteria</taxon>
        <taxon>Bacillati</taxon>
        <taxon>Bacillota</taxon>
        <taxon>Clostridia</taxon>
        <taxon>Eubacteriales</taxon>
        <taxon>Symbiobacteriaceae</taxon>
        <taxon>Caldinitratiruptor</taxon>
    </lineage>
</organism>
<comment type="cofactor">
    <cofactor evidence="1">
        <name>Mo-bis(molybdopterin guanine dinucleotide)</name>
        <dbReference type="ChEBI" id="CHEBI:60539"/>
    </cofactor>
</comment>